<evidence type="ECO:0000313" key="3">
    <source>
        <dbReference type="EMBL" id="VAW91000.1"/>
    </source>
</evidence>
<dbReference type="Pfam" id="PF05943">
    <property type="entry name" value="VipB"/>
    <property type="match status" value="1"/>
</dbReference>
<dbReference type="Pfam" id="PF18945">
    <property type="entry name" value="VipB_2"/>
    <property type="match status" value="1"/>
</dbReference>
<dbReference type="PANTHER" id="PTHR35565:SF3">
    <property type="entry name" value="TYPE VI SECRETION SYSTEM SHEATH PROTEIN TSSC1"/>
    <property type="match status" value="1"/>
</dbReference>
<feature type="domain" description="TssC1 C-terminal" evidence="2">
    <location>
        <begin position="392"/>
        <end position="503"/>
    </location>
</feature>
<protein>
    <submittedName>
        <fullName evidence="3">Uncharacterized protein ImpD</fullName>
    </submittedName>
</protein>
<reference evidence="3" key="1">
    <citation type="submission" date="2018-06" db="EMBL/GenBank/DDBJ databases">
        <authorList>
            <person name="Zhirakovskaya E."/>
        </authorList>
    </citation>
    <scope>NUCLEOTIDE SEQUENCE</scope>
</reference>
<proteinExistence type="predicted"/>
<dbReference type="NCBIfam" id="TIGR03355">
    <property type="entry name" value="VI_chp_2"/>
    <property type="match status" value="1"/>
</dbReference>
<gene>
    <name evidence="3" type="ORF">MNBD_GAMMA23-2118</name>
</gene>
<dbReference type="EMBL" id="UOFT01000002">
    <property type="protein sequence ID" value="VAW91000.1"/>
    <property type="molecule type" value="Genomic_DNA"/>
</dbReference>
<name>A0A3B0ZP90_9ZZZZ</name>
<evidence type="ECO:0000259" key="1">
    <source>
        <dbReference type="Pfam" id="PF05943"/>
    </source>
</evidence>
<dbReference type="PANTHER" id="PTHR35565">
    <property type="entry name" value="CYTOPLASMIC PROTEIN-RELATED"/>
    <property type="match status" value="1"/>
</dbReference>
<feature type="domain" description="TssC1 N-terminal" evidence="1">
    <location>
        <begin position="74"/>
        <end position="383"/>
    </location>
</feature>
<sequence length="507" mass="57890">MLSPNNIKSPPKQKQPISYSPVLKSLTEQPTYITSLDEFLSETDTVKALFYWLNEHTQEKLIKNTDDITAVIHRSISDIDHLINEQLNKIIHYPRLQKLEASWRGLWFLTVQAEEAKNVKIKVLDVSWSDVAKDINRALEFDQSQLFQKIYNNEYGIAGGEPFGVLIGDYEISHRTSKGHPHDDLATLEGMAEIAATAFTPFIAGASAELFGLDHFTGLGQPLNLQNIFSQKEYIKWQRFRDKPDARFVGLTLPRILLRLPYRSQPGSYKGIFFYEQATNSNENYLWGNACYGFASILIREFINVGWFGHIRGVIRNQIGGGLLTTLPVDTFKTDAENIQPKPVTDVIITDKLEREMSDLGFIPLCQCYDSPFAAFYNNQSVHRPKLQSNKEANVNAKLSVMLQHILCGSRIAHYIKVIFRDKIGSFQSASMVEEYIQNWLHKYTTGREDLEWEAQARYPLREASVSVKEHPAKPGQFLCVIHMKPHYQLDQMVSELELATELLKTG</sequence>
<dbReference type="InterPro" id="IPR044032">
    <property type="entry name" value="TssC1_C"/>
</dbReference>
<dbReference type="InterPro" id="IPR044031">
    <property type="entry name" value="TssC1_N"/>
</dbReference>
<organism evidence="3">
    <name type="scientific">hydrothermal vent metagenome</name>
    <dbReference type="NCBI Taxonomy" id="652676"/>
    <lineage>
        <taxon>unclassified sequences</taxon>
        <taxon>metagenomes</taxon>
        <taxon>ecological metagenomes</taxon>
    </lineage>
</organism>
<accession>A0A3B0ZP90</accession>
<dbReference type="InterPro" id="IPR010269">
    <property type="entry name" value="T6SS_TssC-like"/>
</dbReference>
<dbReference type="AlphaFoldDB" id="A0A3B0ZP90"/>
<evidence type="ECO:0000259" key="2">
    <source>
        <dbReference type="Pfam" id="PF18945"/>
    </source>
</evidence>